<organism evidence="1 2">
    <name type="scientific">Bauhinia variegata</name>
    <name type="common">Purple orchid tree</name>
    <name type="synonym">Phanera variegata</name>
    <dbReference type="NCBI Taxonomy" id="167791"/>
    <lineage>
        <taxon>Eukaryota</taxon>
        <taxon>Viridiplantae</taxon>
        <taxon>Streptophyta</taxon>
        <taxon>Embryophyta</taxon>
        <taxon>Tracheophyta</taxon>
        <taxon>Spermatophyta</taxon>
        <taxon>Magnoliopsida</taxon>
        <taxon>eudicotyledons</taxon>
        <taxon>Gunneridae</taxon>
        <taxon>Pentapetalae</taxon>
        <taxon>rosids</taxon>
        <taxon>fabids</taxon>
        <taxon>Fabales</taxon>
        <taxon>Fabaceae</taxon>
        <taxon>Cercidoideae</taxon>
        <taxon>Cercideae</taxon>
        <taxon>Bauhiniinae</taxon>
        <taxon>Bauhinia</taxon>
    </lineage>
</organism>
<reference evidence="1 2" key="1">
    <citation type="journal article" date="2022" name="DNA Res.">
        <title>Chromosomal-level genome assembly of the orchid tree Bauhinia variegata (Leguminosae; Cercidoideae) supports the allotetraploid origin hypothesis of Bauhinia.</title>
        <authorList>
            <person name="Zhong Y."/>
            <person name="Chen Y."/>
            <person name="Zheng D."/>
            <person name="Pang J."/>
            <person name="Liu Y."/>
            <person name="Luo S."/>
            <person name="Meng S."/>
            <person name="Qian L."/>
            <person name="Wei D."/>
            <person name="Dai S."/>
            <person name="Zhou R."/>
        </authorList>
    </citation>
    <scope>NUCLEOTIDE SEQUENCE [LARGE SCALE GENOMIC DNA]</scope>
    <source>
        <strain evidence="1">BV-YZ2020</strain>
    </source>
</reference>
<keyword evidence="2" id="KW-1185">Reference proteome</keyword>
<protein>
    <submittedName>
        <fullName evidence="1">Uncharacterized protein</fullName>
    </submittedName>
</protein>
<accession>A0ACB9PNG9</accession>
<proteinExistence type="predicted"/>
<evidence type="ECO:0000313" key="1">
    <source>
        <dbReference type="EMBL" id="KAI4349607.1"/>
    </source>
</evidence>
<name>A0ACB9PNG9_BAUVA</name>
<dbReference type="Proteomes" id="UP000828941">
    <property type="component" value="Chromosome 4"/>
</dbReference>
<dbReference type="EMBL" id="CM039429">
    <property type="protein sequence ID" value="KAI4349607.1"/>
    <property type="molecule type" value="Genomic_DNA"/>
</dbReference>
<gene>
    <name evidence="1" type="ORF">L6164_010173</name>
</gene>
<sequence>MPFPLSLCLTLSAIFWFCYGFFTKDFFVAMPNTPGILFGATQIVLYFIYRNGRRHEDANGREMQNIAARENMYMVAEGIVRYVNYSADEEHERAENANTEPRHVENENHFHLDILHVITVNAASSEGEIPTVTVEEEAAAPTV</sequence>
<evidence type="ECO:0000313" key="2">
    <source>
        <dbReference type="Proteomes" id="UP000828941"/>
    </source>
</evidence>
<comment type="caution">
    <text evidence="1">The sequence shown here is derived from an EMBL/GenBank/DDBJ whole genome shotgun (WGS) entry which is preliminary data.</text>
</comment>